<dbReference type="RefSeq" id="WP_379189233.1">
    <property type="nucleotide sequence ID" value="NZ_JBHSOW010000060.1"/>
</dbReference>
<gene>
    <name evidence="1" type="ORF">ACFPYJ_16300</name>
</gene>
<reference evidence="2" key="1">
    <citation type="journal article" date="2019" name="Int. J. Syst. Evol. Microbiol.">
        <title>The Global Catalogue of Microorganisms (GCM) 10K type strain sequencing project: providing services to taxonomists for standard genome sequencing and annotation.</title>
        <authorList>
            <consortium name="The Broad Institute Genomics Platform"/>
            <consortium name="The Broad Institute Genome Sequencing Center for Infectious Disease"/>
            <person name="Wu L."/>
            <person name="Ma J."/>
        </authorList>
    </citation>
    <scope>NUCLEOTIDE SEQUENCE [LARGE SCALE GENOMIC DNA]</scope>
    <source>
        <strain evidence="2">CGMCC 1.3240</strain>
    </source>
</reference>
<protein>
    <submittedName>
        <fullName evidence="1">DUF1657 domain-containing protein</fullName>
    </submittedName>
</protein>
<accession>A0ABW0W073</accession>
<organism evidence="1 2">
    <name type="scientific">Paenibacillus solisilvae</name>
    <dbReference type="NCBI Taxonomy" id="2486751"/>
    <lineage>
        <taxon>Bacteria</taxon>
        <taxon>Bacillati</taxon>
        <taxon>Bacillota</taxon>
        <taxon>Bacilli</taxon>
        <taxon>Bacillales</taxon>
        <taxon>Paenibacillaceae</taxon>
        <taxon>Paenibacillus</taxon>
    </lineage>
</organism>
<comment type="caution">
    <text evidence="1">The sequence shown here is derived from an EMBL/GenBank/DDBJ whole genome shotgun (WGS) entry which is preliminary data.</text>
</comment>
<evidence type="ECO:0000313" key="2">
    <source>
        <dbReference type="Proteomes" id="UP001596047"/>
    </source>
</evidence>
<dbReference type="Proteomes" id="UP001596047">
    <property type="component" value="Unassembled WGS sequence"/>
</dbReference>
<dbReference type="Pfam" id="PF07870">
    <property type="entry name" value="DUF1657"/>
    <property type="match status" value="1"/>
</dbReference>
<keyword evidence="2" id="KW-1185">Reference proteome</keyword>
<name>A0ABW0W073_9BACL</name>
<dbReference type="InterPro" id="IPR012452">
    <property type="entry name" value="DUF1657"/>
</dbReference>
<proteinExistence type="predicted"/>
<sequence>MNSSSHAKRRRKIIPSSPVSQVKACLYSLRNAQTSLEQFAAITPNEEAKNMFTTAAQSAAEIVQQMEQRVHQLEHEDSSYPGY</sequence>
<evidence type="ECO:0000313" key="1">
    <source>
        <dbReference type="EMBL" id="MFC5650657.1"/>
    </source>
</evidence>
<dbReference type="EMBL" id="JBHSOW010000060">
    <property type="protein sequence ID" value="MFC5650657.1"/>
    <property type="molecule type" value="Genomic_DNA"/>
</dbReference>